<dbReference type="InterPro" id="IPR046496">
    <property type="entry name" value="DUF6589"/>
</dbReference>
<dbReference type="AlphaFoldDB" id="A0A7M5WIH0"/>
<evidence type="ECO:0000313" key="2">
    <source>
        <dbReference type="EnsemblMetazoa" id="CLYHEMP001755.2"/>
    </source>
</evidence>
<keyword evidence="3" id="KW-1185">Reference proteome</keyword>
<name>A0A7M5WIH0_9CNID</name>
<proteinExistence type="predicted"/>
<accession>A0A7M5WIH0</accession>
<feature type="domain" description="DUF6589" evidence="1">
    <location>
        <begin position="222"/>
        <end position="359"/>
    </location>
</feature>
<sequence>EAMMMLIKLPEYKDYLIQCFIKDCKDELTNLSSLPTSSILRKTDSESIKNLGTNAVLEEFLRIIPTLTQTIKKITKDDDYITTQICNTIVSSHNQHLSALRHKNGLFFRQCGLLRKGQEMLCKMKVSTHPTEIRTKLIEMGNNHDSTVLKWKTEKEEAIKKGECGENPIVVGDNLDGEVNTKHQTETNTNKSFHYFNMYAIKEKVNGSELSDTRKREIKDVSPEEFMPTERSLQKVEKEFVILAARVIVKYIPSMKIFKDVVVHHIKHDYSEIMTEKSEQVPLGAYALNENRHEDMIEIIERIQDRYVVKDESGKNTTFFGGDQLTEERARTVQNARADGKTVEERLQGITPKFEDWHAIRTAYDVNIFI</sequence>
<protein>
    <recommendedName>
        <fullName evidence="1">DUF6589 domain-containing protein</fullName>
    </recommendedName>
</protein>
<dbReference type="Pfam" id="PF20231">
    <property type="entry name" value="DUF6589"/>
    <property type="match status" value="1"/>
</dbReference>
<dbReference type="OrthoDB" id="5985008at2759"/>
<evidence type="ECO:0000259" key="1">
    <source>
        <dbReference type="Pfam" id="PF20231"/>
    </source>
</evidence>
<dbReference type="Proteomes" id="UP000594262">
    <property type="component" value="Unplaced"/>
</dbReference>
<organism evidence="2 3">
    <name type="scientific">Clytia hemisphaerica</name>
    <dbReference type="NCBI Taxonomy" id="252671"/>
    <lineage>
        <taxon>Eukaryota</taxon>
        <taxon>Metazoa</taxon>
        <taxon>Cnidaria</taxon>
        <taxon>Hydrozoa</taxon>
        <taxon>Hydroidolina</taxon>
        <taxon>Leptothecata</taxon>
        <taxon>Obeliida</taxon>
        <taxon>Clytiidae</taxon>
        <taxon>Clytia</taxon>
    </lineage>
</organism>
<dbReference type="EnsemblMetazoa" id="CLYHEMT001755.2">
    <property type="protein sequence ID" value="CLYHEMP001755.2"/>
    <property type="gene ID" value="CLYHEMG001755"/>
</dbReference>
<evidence type="ECO:0000313" key="3">
    <source>
        <dbReference type="Proteomes" id="UP000594262"/>
    </source>
</evidence>
<reference evidence="2" key="1">
    <citation type="submission" date="2021-01" db="UniProtKB">
        <authorList>
            <consortium name="EnsemblMetazoa"/>
        </authorList>
    </citation>
    <scope>IDENTIFICATION</scope>
</reference>